<dbReference type="WBParaSite" id="ALUE_0002329501-mRNA-1">
    <property type="protein sequence ID" value="ALUE_0002329501-mRNA-1"/>
    <property type="gene ID" value="ALUE_0002329501"/>
</dbReference>
<organism evidence="1 2">
    <name type="scientific">Ascaris lumbricoides</name>
    <name type="common">Giant roundworm</name>
    <dbReference type="NCBI Taxonomy" id="6252"/>
    <lineage>
        <taxon>Eukaryota</taxon>
        <taxon>Metazoa</taxon>
        <taxon>Ecdysozoa</taxon>
        <taxon>Nematoda</taxon>
        <taxon>Chromadorea</taxon>
        <taxon>Rhabditida</taxon>
        <taxon>Spirurina</taxon>
        <taxon>Ascaridomorpha</taxon>
        <taxon>Ascaridoidea</taxon>
        <taxon>Ascarididae</taxon>
        <taxon>Ascaris</taxon>
    </lineage>
</organism>
<evidence type="ECO:0000313" key="2">
    <source>
        <dbReference type="WBParaSite" id="ALUE_0002329501-mRNA-1"/>
    </source>
</evidence>
<reference evidence="2" key="1">
    <citation type="submission" date="2017-02" db="UniProtKB">
        <authorList>
            <consortium name="WormBaseParasite"/>
        </authorList>
    </citation>
    <scope>IDENTIFICATION</scope>
</reference>
<proteinExistence type="predicted"/>
<protein>
    <submittedName>
        <fullName evidence="2">Uncharacterized protein</fullName>
    </submittedName>
</protein>
<accession>A0A0M3IX17</accession>
<keyword evidence="1" id="KW-1185">Reference proteome</keyword>
<evidence type="ECO:0000313" key="1">
    <source>
        <dbReference type="Proteomes" id="UP000036681"/>
    </source>
</evidence>
<sequence>MRAIYGIRMNSIDSFLCGFIYKILFFNKEIKNEMYSPHED</sequence>
<dbReference type="AlphaFoldDB" id="A0A0M3IX17"/>
<name>A0A0M3IX17_ASCLU</name>
<dbReference type="Proteomes" id="UP000036681">
    <property type="component" value="Unplaced"/>
</dbReference>